<dbReference type="CDD" id="cd01990">
    <property type="entry name" value="LarE-like"/>
    <property type="match status" value="1"/>
</dbReference>
<evidence type="ECO:0000259" key="2">
    <source>
        <dbReference type="Pfam" id="PF02540"/>
    </source>
</evidence>
<dbReference type="Gene3D" id="3.40.50.620">
    <property type="entry name" value="HUPs"/>
    <property type="match status" value="1"/>
</dbReference>
<dbReference type="EMBL" id="CP046640">
    <property type="protein sequence ID" value="QTL97666.1"/>
    <property type="molecule type" value="Genomic_DNA"/>
</dbReference>
<dbReference type="NCBIfam" id="TIGR00268">
    <property type="entry name" value="ATP-dependent sacrificial sulfur transferase LarE"/>
    <property type="match status" value="1"/>
</dbReference>
<dbReference type="PANTHER" id="PTHR43169">
    <property type="entry name" value="EXSB FAMILY PROTEIN"/>
    <property type="match status" value="1"/>
</dbReference>
<dbReference type="Proteomes" id="UP000665020">
    <property type="component" value="Chromosome"/>
</dbReference>
<protein>
    <submittedName>
        <fullName evidence="3">ATP-dependent sacrificial sulfur transferase LarE</fullName>
    </submittedName>
</protein>
<dbReference type="InterPro" id="IPR005232">
    <property type="entry name" value="LarE"/>
</dbReference>
<dbReference type="PIRSF" id="PIRSF006661">
    <property type="entry name" value="PP-lp_UCP006661"/>
    <property type="match status" value="1"/>
</dbReference>
<dbReference type="InterPro" id="IPR052188">
    <property type="entry name" value="Ni-pincer_cofactor_biosynth"/>
</dbReference>
<dbReference type="AlphaFoldDB" id="A0A8A7K7G3"/>
<sequence>MQPELEEKYNKLRNILLSIERLVIGFSGGVDSTLLLKVAIDVLGRDNVLAVTSSSETHPLSSLEEAKRLAKEIGADHKIIESMELSDERFSRNDKERCYYCKKILFSDLREIARDNGYSVMADGSNADDSLYDYRPGLRAIKELGVRSPLLEAGLAKKEIRELSKELGLPTWDKAAFACLGSRFPYGEAITSEKLEMVDKGEAFLKKYGFSQLRLRQHDQYTARIEVLSEDMDKLMANREEIVGSLKKIGYNYITLDIEGYRTGSMNELL</sequence>
<name>A0A8A7K7G3_9FIRM</name>
<evidence type="ECO:0000313" key="3">
    <source>
        <dbReference type="EMBL" id="QTL97666.1"/>
    </source>
</evidence>
<accession>A0A8A7K7G3</accession>
<evidence type="ECO:0000256" key="1">
    <source>
        <dbReference type="PIRSR" id="PIRSR006661-1"/>
    </source>
</evidence>
<keyword evidence="4" id="KW-1185">Reference proteome</keyword>
<dbReference type="GO" id="GO:0006163">
    <property type="term" value="P:purine nucleotide metabolic process"/>
    <property type="evidence" value="ECO:0007669"/>
    <property type="project" value="UniProtKB-ARBA"/>
</dbReference>
<reference evidence="3" key="1">
    <citation type="submission" date="2019-12" db="EMBL/GenBank/DDBJ databases">
        <authorList>
            <person name="zhang j."/>
            <person name="sun C.M."/>
        </authorList>
    </citation>
    <scope>NUCLEOTIDE SEQUENCE</scope>
    <source>
        <strain evidence="3">NS-1</strain>
    </source>
</reference>
<dbReference type="PANTHER" id="PTHR43169:SF2">
    <property type="entry name" value="NAD_GMP SYNTHASE DOMAIN-CONTAINING PROTEIN"/>
    <property type="match status" value="1"/>
</dbReference>
<dbReference type="KEGG" id="ifn:GM661_06540"/>
<dbReference type="InterPro" id="IPR022310">
    <property type="entry name" value="NAD/GMP_synthase"/>
</dbReference>
<dbReference type="RefSeq" id="WP_230869289.1">
    <property type="nucleotide sequence ID" value="NZ_CP046640.1"/>
</dbReference>
<evidence type="ECO:0000313" key="4">
    <source>
        <dbReference type="Proteomes" id="UP000665020"/>
    </source>
</evidence>
<gene>
    <name evidence="3" type="primary">larE</name>
    <name evidence="3" type="ORF">GM661_06540</name>
</gene>
<dbReference type="Pfam" id="PF02540">
    <property type="entry name" value="NAD_synthase"/>
    <property type="match status" value="1"/>
</dbReference>
<dbReference type="SUPFAM" id="SSF52402">
    <property type="entry name" value="Adenine nucleotide alpha hydrolases-like"/>
    <property type="match status" value="1"/>
</dbReference>
<feature type="active site" description="Nucleophile and sulfur donor" evidence="1">
    <location>
        <position position="179"/>
    </location>
</feature>
<proteinExistence type="predicted"/>
<dbReference type="GO" id="GO:0016783">
    <property type="term" value="F:sulfurtransferase activity"/>
    <property type="evidence" value="ECO:0007669"/>
    <property type="project" value="InterPro"/>
</dbReference>
<dbReference type="InterPro" id="IPR014729">
    <property type="entry name" value="Rossmann-like_a/b/a_fold"/>
</dbReference>
<organism evidence="3 4">
    <name type="scientific">Iocasia fonsfrigidae</name>
    <dbReference type="NCBI Taxonomy" id="2682810"/>
    <lineage>
        <taxon>Bacteria</taxon>
        <taxon>Bacillati</taxon>
        <taxon>Bacillota</taxon>
        <taxon>Clostridia</taxon>
        <taxon>Halanaerobiales</taxon>
        <taxon>Halanaerobiaceae</taxon>
        <taxon>Iocasia</taxon>
    </lineage>
</organism>
<keyword evidence="3" id="KW-0808">Transferase</keyword>
<feature type="domain" description="NAD/GMP synthase" evidence="2">
    <location>
        <begin position="19"/>
        <end position="81"/>
    </location>
</feature>